<feature type="compositionally biased region" description="Acidic residues" evidence="1">
    <location>
        <begin position="507"/>
        <end position="517"/>
    </location>
</feature>
<feature type="region of interest" description="Disordered" evidence="1">
    <location>
        <begin position="840"/>
        <end position="866"/>
    </location>
</feature>
<reference evidence="2 3" key="1">
    <citation type="journal article" date="2014" name="Genome Announc.">
        <title>Trypanosoma cruzi Clone Dm28c Draft Genome Sequence.</title>
        <authorList>
            <person name="Grisard E.C."/>
            <person name="Teixeira S.M."/>
            <person name="de Almeida L.G."/>
            <person name="Stoco P.H."/>
            <person name="Gerber A.L."/>
            <person name="Talavera-Lopez C."/>
            <person name="Lima O.C."/>
            <person name="Andersson B."/>
            <person name="de Vasconcelos A.T."/>
        </authorList>
    </citation>
    <scope>NUCLEOTIDE SEQUENCE [LARGE SCALE GENOMIC DNA]</scope>
    <source>
        <strain evidence="2 3">Dm28c</strain>
    </source>
</reference>
<feature type="compositionally biased region" description="Polar residues" evidence="1">
    <location>
        <begin position="1390"/>
        <end position="1400"/>
    </location>
</feature>
<organism evidence="2 3">
    <name type="scientific">Trypanosoma cruzi Dm28c</name>
    <dbReference type="NCBI Taxonomy" id="1416333"/>
    <lineage>
        <taxon>Eukaryota</taxon>
        <taxon>Discoba</taxon>
        <taxon>Euglenozoa</taxon>
        <taxon>Kinetoplastea</taxon>
        <taxon>Metakinetoplastina</taxon>
        <taxon>Trypanosomatida</taxon>
        <taxon>Trypanosomatidae</taxon>
        <taxon>Trypanosoma</taxon>
        <taxon>Schizotrypanum</taxon>
    </lineage>
</organism>
<feature type="region of interest" description="Disordered" evidence="1">
    <location>
        <begin position="1608"/>
        <end position="1633"/>
    </location>
</feature>
<feature type="compositionally biased region" description="Low complexity" evidence="1">
    <location>
        <begin position="1177"/>
        <end position="1187"/>
    </location>
</feature>
<evidence type="ECO:0000313" key="2">
    <source>
        <dbReference type="EMBL" id="ESS65546.1"/>
    </source>
</evidence>
<dbReference type="Proteomes" id="UP000017861">
    <property type="component" value="Unassembled WGS sequence"/>
</dbReference>
<dbReference type="EMBL" id="AYLP01000062">
    <property type="protein sequence ID" value="ESS65546.1"/>
    <property type="molecule type" value="Genomic_DNA"/>
</dbReference>
<feature type="region of interest" description="Disordered" evidence="1">
    <location>
        <begin position="1755"/>
        <end position="1785"/>
    </location>
</feature>
<feature type="compositionally biased region" description="Basic and acidic residues" evidence="1">
    <location>
        <begin position="854"/>
        <end position="866"/>
    </location>
</feature>
<dbReference type="GO" id="GO:0042594">
    <property type="term" value="P:response to starvation"/>
    <property type="evidence" value="ECO:0007669"/>
    <property type="project" value="TreeGrafter"/>
</dbReference>
<protein>
    <submittedName>
        <fullName evidence="2">Uncharacterized protein</fullName>
    </submittedName>
</protein>
<feature type="region of interest" description="Disordered" evidence="1">
    <location>
        <begin position="1390"/>
        <end position="1421"/>
    </location>
</feature>
<dbReference type="OrthoDB" id="250029at2759"/>
<feature type="compositionally biased region" description="Polar residues" evidence="1">
    <location>
        <begin position="481"/>
        <end position="491"/>
    </location>
</feature>
<proteinExistence type="predicted"/>
<feature type="compositionally biased region" description="Basic and acidic residues" evidence="1">
    <location>
        <begin position="290"/>
        <end position="302"/>
    </location>
</feature>
<dbReference type="GO" id="GO:0005634">
    <property type="term" value="C:nucleus"/>
    <property type="evidence" value="ECO:0007669"/>
    <property type="project" value="TreeGrafter"/>
</dbReference>
<sequence>MLHFIPAKASLRCGSDGKSCLSIPPAWLQGSSKSSTFSSTCSPRFYSPGACTMGSASMQMEQGCEIPPGFYFERLVGMEFIGSSYTLGSLQEAVLAFIRSEQMGALDAAALEAASASSPSSSAGELDGGEGGETLSVVYFMVLLVASCNGKDTSIEAVRCAFYGPDDAQDETHSSRLPGEDAKEKESPPFLKLEAEYTDRDPDLLLQYLWDQLHSETQPMWCGAGCTVPFPTTGSTSSSFQIIDRTLLLLRAGVLDIVQASLTMSPSCMPTLTGTTVATVQRKRRRRRGGMTEKEKGVRESMKQPAFSALTTVLDGNGHNNTVGELGFFQLCAEVPKAFHHGLMLSFTERLDARLASVAMPDGGRQHERRSFASLRRFLQRQQKQMDTAAASASASVTSAFFSNRRTFPMNNTSPPFSVTEEALSLAPHRYFVWLHVVGTDIFYEATVTEKISVPLPARQKCAPTAAAPAAASVFKRSKSATSHSSCSGTRESAAMCPEEASVRGVEEEERIEEEDGPLGRPPSSLPALLPVSVGHDDTPLCDEAKIAVMSLPANAFCQMGYFLKRKKTDLVKEKKGRKLITTFHWISACDYAKQGLQVKEVSYVQDGDTKNTPGAFFFAELKGGKRHQKNARRQEERSMGSSASAGAGRFGTLEVRSAAQWSLAHYPQWHHWDPVTQRLSFWAAFQTYDKLRIVVFNGHPDRRCCEFERNLPRRRQTVSFSSTTATPSYHTRHDDAADAAMTMQVAVERGFGVSGSSCDVHRSAALGGGATLLEPWGTACCSALSRIHMNLLPVQYEDGIRDSVLCEQLFLSRVSYPVPSCTLPLAVVEVSTETSKWGLDTSPRVSTSATNGIDDRNDRSVREHNPLKLRPDGDVHFGMSRYDTKLSSGEEVPLPTRPRTAVTPASTIEIGPPVILCMITALRNQVDAVKVTIPLTYEERCRVTYDTRVTFLFMKGMIVIYLPGVFVHYVDLHHKDTPPRYLFGVQLNHPASLRREALFTMINTNVTATSAPTPLVTYLPVPFGHWLYVPGTAMLFEVSLHPSAVWEFIRRLLIRRRLCRERASELFTTGVFSPSQGREGEEEGKNDGNCYINDGSIVQYFGWSCQTSDSPSLGERIQTQRASPAPYVLPTAQDDTLMDPAVFATFLQPAPLYSALHVALTHLKPSREGDDDHFIPSSPLSSSSPSCRHETASRSNTRSQLLASSRLGWEEVWAARDAQLEKIFSTYLSMDIWREISVELISTLVISEAYERTRAACRWPLVQVWKKEMTEDGTSRRDTSTFNTTSVGVCNPCYVYLPIWDPAGLGAEEVHYRREVVSFYSAWRQLQQQRQKNHQQREQQQQYEEEEAEMMPATSIGGVSCHYGLGSEYTGCVREKSVPLGVNIAPSSPLSTPTLTRETTPGIHSASVSESPSHWPKRNQPCAFSDPFKSNTVFSFVASPRFMMRSMERSTRQNRRQIEGGKKAAILSSLLVHSMSFRGAVVAKQQCHNTLPEWWVVHGICTHPTPSRLLRKAPHLQLLFTSYYTLDDDTNSKGTSLLHWIKDTFRNNQGNHSPSVTANAMRSAPSCALVSLAPVGRISLPAFSPVALVGNETIACSSNENVSVCNNNNNNNNNNGSSSSSSNNNNNNNSNSFVRDIHIATNPTSHLSSTNPRVSAGSSLRKGIWRSDNYFVKFSYATPPHAQTTESSGGGTPHTGSAAAYAASQSPPFVGLPSFERVKRVPFDGLSCGMPFLEAVLEQLRVLLKACPNGHASRLSSAGMQRSMEQESQRQHHVGGSRPRSSETVGESRFLMPAFESLFASLLTACATSAPGTAPYLELLALFYDAAVASVVNALVRITNTPLSSSLANSPAEASLTLNPALGCVEGASKAVRDSSEVLLTRWVFGQRLALALERLGMPPSSDLVEYIAREGLHHFPTRTFIAGQSCGAFDGVGLASLLRQQPSLGSLLHEQVVSFAPRLSHDLGLFSLHASRVMREFATPTDETVLSEAIQKALCCGVTTDRTAARPSHSSTGYSDSVSPILALQPSYAPHFQRRMLFSHLVMNTSMTPQQVALEGNVTMGTFSQSSMLCEQKRQVMAALDPGPYIQQGDERSIPLETEFVSSFLPFQWWWKQKRRHMNLPIAMNIGDNRNTCTNSKISNSKPFLTNASKTASTIPVFSCTPFSTSTVTNTSAGSHVYKGPDSMKATEFSRMAKAEECVNEVRHEIAPFVATPLSFSTDINFPKLLRSPTQASFAGPTKDGRQEPDMLKGALSLLTLTEADLERHDTGDSGLFRTQEEMEENKAAIAVMAILPKMLAATPLGRMVAMGRAKAAMAVVLDPFFKED</sequence>
<evidence type="ECO:0000313" key="3">
    <source>
        <dbReference type="Proteomes" id="UP000017861"/>
    </source>
</evidence>
<name>V5DDR9_TRYCR</name>
<comment type="caution">
    <text evidence="2">The sequence shown here is derived from an EMBL/GenBank/DDBJ whole genome shotgun (WGS) entry which is preliminary data.</text>
</comment>
<feature type="region of interest" description="Disordered" evidence="1">
    <location>
        <begin position="481"/>
        <end position="525"/>
    </location>
</feature>
<dbReference type="GO" id="GO:0000981">
    <property type="term" value="F:DNA-binding transcription factor activity, RNA polymerase II-specific"/>
    <property type="evidence" value="ECO:0007669"/>
    <property type="project" value="TreeGrafter"/>
</dbReference>
<accession>V5DDR9</accession>
<dbReference type="PANTHER" id="PTHR14596">
    <property type="entry name" value="ZINC FINGER PROTEIN"/>
    <property type="match status" value="1"/>
</dbReference>
<feature type="region of interest" description="Disordered" evidence="1">
    <location>
        <begin position="168"/>
        <end position="188"/>
    </location>
</feature>
<dbReference type="PANTHER" id="PTHR14596:SF72">
    <property type="entry name" value="ZINC FINGER PROTEIN MSN2-RELATED"/>
    <property type="match status" value="1"/>
</dbReference>
<evidence type="ECO:0000256" key="1">
    <source>
        <dbReference type="SAM" id="MobiDB-lite"/>
    </source>
</evidence>
<dbReference type="VEuPathDB" id="TriTrypDB:TCDM_06038"/>
<feature type="region of interest" description="Disordered" evidence="1">
    <location>
        <begin position="626"/>
        <end position="648"/>
    </location>
</feature>
<dbReference type="GO" id="GO:0000987">
    <property type="term" value="F:cis-regulatory region sequence-specific DNA binding"/>
    <property type="evidence" value="ECO:0007669"/>
    <property type="project" value="TreeGrafter"/>
</dbReference>
<gene>
    <name evidence="2" type="ORF">TCDM_06038</name>
</gene>
<feature type="region of interest" description="Disordered" evidence="1">
    <location>
        <begin position="282"/>
        <end position="302"/>
    </location>
</feature>
<feature type="compositionally biased region" description="Basic and acidic residues" evidence="1">
    <location>
        <begin position="170"/>
        <end position="188"/>
    </location>
</feature>
<feature type="region of interest" description="Disordered" evidence="1">
    <location>
        <begin position="1170"/>
        <end position="1196"/>
    </location>
</feature>